<name>A0A433QAV6_9FUNG</name>
<accession>A0A433QAV6</accession>
<dbReference type="SUPFAM" id="SSF81585">
    <property type="entry name" value="PsbU/PolX domain-like"/>
    <property type="match status" value="1"/>
</dbReference>
<evidence type="ECO:0000313" key="1">
    <source>
        <dbReference type="EMBL" id="RUS26936.1"/>
    </source>
</evidence>
<dbReference type="EMBL" id="RBNJ01009348">
    <property type="protein sequence ID" value="RUS26936.1"/>
    <property type="molecule type" value="Genomic_DNA"/>
</dbReference>
<dbReference type="Proteomes" id="UP000274822">
    <property type="component" value="Unassembled WGS sequence"/>
</dbReference>
<evidence type="ECO:0000313" key="2">
    <source>
        <dbReference type="Proteomes" id="UP000274822"/>
    </source>
</evidence>
<organism evidence="1 2">
    <name type="scientific">Jimgerdemannia flammicorona</name>
    <dbReference type="NCBI Taxonomy" id="994334"/>
    <lineage>
        <taxon>Eukaryota</taxon>
        <taxon>Fungi</taxon>
        <taxon>Fungi incertae sedis</taxon>
        <taxon>Mucoromycota</taxon>
        <taxon>Mucoromycotina</taxon>
        <taxon>Endogonomycetes</taxon>
        <taxon>Endogonales</taxon>
        <taxon>Endogonaceae</taxon>
        <taxon>Jimgerdemannia</taxon>
    </lineage>
</organism>
<proteinExistence type="predicted"/>
<comment type="caution">
    <text evidence="1">The sequence shown here is derived from an EMBL/GenBank/DDBJ whole genome shotgun (WGS) entry which is preliminary data.</text>
</comment>
<keyword evidence="2" id="KW-1185">Reference proteome</keyword>
<dbReference type="AlphaFoldDB" id="A0A433QAV6"/>
<reference evidence="1 2" key="1">
    <citation type="journal article" date="2018" name="New Phytol.">
        <title>Phylogenomics of Endogonaceae and evolution of mycorrhizas within Mucoromycota.</title>
        <authorList>
            <person name="Chang Y."/>
            <person name="Desiro A."/>
            <person name="Na H."/>
            <person name="Sandor L."/>
            <person name="Lipzen A."/>
            <person name="Clum A."/>
            <person name="Barry K."/>
            <person name="Grigoriev I.V."/>
            <person name="Martin F.M."/>
            <person name="Stajich J.E."/>
            <person name="Smith M.E."/>
            <person name="Bonito G."/>
            <person name="Spatafora J.W."/>
        </authorList>
    </citation>
    <scope>NUCLEOTIDE SEQUENCE [LARGE SCALE GENOMIC DNA]</scope>
    <source>
        <strain evidence="1 2">AD002</strain>
    </source>
</reference>
<gene>
    <name evidence="1" type="ORF">BC938DRAFT_483914</name>
</gene>
<protein>
    <submittedName>
        <fullName evidence="1">Uncharacterized protein</fullName>
    </submittedName>
</protein>
<dbReference type="Gene3D" id="1.10.150.320">
    <property type="entry name" value="Photosystem II 12 kDa extrinsic protein"/>
    <property type="match status" value="1"/>
</dbReference>
<sequence>MIIRLKLRHPKGLSLPTTMTAQIIWFKLTSPQEETAWIKLSLANVNDVNDLKEAIKNKKPVDLKDYDADSLILKAKKRTESDEQAQELNNSRESVLSLQERFGNDFEILVFLPADNYEAPYPLTVLQLVAKHKKLKLKDATIIVVVDGMQNLMASYEDGLNAESRFYKTLTSIGDLAHKGAFLLPCCTATFFRPIEQGLKPSNRKRVYLPVASLEPPAIRQNDTIQPAFPMDDPVMKILVGDCGGHGRALEILWNLIRGLDLINCDVGDLMRKLRSNLTELYKSALPNRDDAKVIAQAVLVHQYLAEDQHIPNTTKFPDQVVAPGLIRYEKCGSYGYLHVPYIWLWVMAEGTGGESLLSSWRLDDYDDFLAKEDQTLPSYCPWENFEKFNARFRHMKSLVLNEGRLTKISEMHCGAHLNGDISFINHHLDVAYAVNQIDTCTTKENSFKWIIDSTKEPINIRQHGHIVINAKSAPAGDAFLSLDAQPPANEIHQYKFYNGRSNIDQEDYENEREKAASKKDFFILFTTQEKPCDINLSVNSGIVDRKNWESYFGPFAGRAFVYTEGRPNINKANFTALQMVDGVGPKTARKILTKRPFSSIEDAEQKTDIRRIFLKKYQY</sequence>